<feature type="chain" id="PRO_5045807772" evidence="2">
    <location>
        <begin position="18"/>
        <end position="292"/>
    </location>
</feature>
<feature type="region of interest" description="Disordered" evidence="1">
    <location>
        <begin position="27"/>
        <end position="59"/>
    </location>
</feature>
<feature type="compositionally biased region" description="Low complexity" evidence="1">
    <location>
        <begin position="27"/>
        <end position="56"/>
    </location>
</feature>
<proteinExistence type="predicted"/>
<keyword evidence="2" id="KW-0732">Signal</keyword>
<reference evidence="3 4" key="1">
    <citation type="submission" date="2024-06" db="EMBL/GenBank/DDBJ databases">
        <title>The Natural Products Discovery Center: Release of the First 8490 Sequenced Strains for Exploring Actinobacteria Biosynthetic Diversity.</title>
        <authorList>
            <person name="Kalkreuter E."/>
            <person name="Kautsar S.A."/>
            <person name="Yang D."/>
            <person name="Bader C.D."/>
            <person name="Teijaro C.N."/>
            <person name="Fluegel L."/>
            <person name="Davis C.M."/>
            <person name="Simpson J.R."/>
            <person name="Lauterbach L."/>
            <person name="Steele A.D."/>
            <person name="Gui C."/>
            <person name="Meng S."/>
            <person name="Li G."/>
            <person name="Viehrig K."/>
            <person name="Ye F."/>
            <person name="Su P."/>
            <person name="Kiefer A.F."/>
            <person name="Nichols A."/>
            <person name="Cepeda A.J."/>
            <person name="Yan W."/>
            <person name="Fan B."/>
            <person name="Jiang Y."/>
            <person name="Adhikari A."/>
            <person name="Zheng C.-J."/>
            <person name="Schuster L."/>
            <person name="Cowan T.M."/>
            <person name="Smanski M.J."/>
            <person name="Chevrette M.G."/>
            <person name="De Carvalho L.P.S."/>
            <person name="Shen B."/>
        </authorList>
    </citation>
    <scope>NUCLEOTIDE SEQUENCE [LARGE SCALE GENOMIC DNA]</scope>
    <source>
        <strain evidence="3 4">NPDC050100</strain>
    </source>
</reference>
<dbReference type="EMBL" id="JBFALK010000004">
    <property type="protein sequence ID" value="MEV0968973.1"/>
    <property type="molecule type" value="Genomic_DNA"/>
</dbReference>
<protein>
    <submittedName>
        <fullName evidence="3">Uncharacterized protein</fullName>
    </submittedName>
</protein>
<name>A0ABV3GBF5_MICGL</name>
<dbReference type="PROSITE" id="PS51257">
    <property type="entry name" value="PROKAR_LIPOPROTEIN"/>
    <property type="match status" value="1"/>
</dbReference>
<accession>A0ABV3GBF5</accession>
<dbReference type="Proteomes" id="UP001551675">
    <property type="component" value="Unassembled WGS sequence"/>
</dbReference>
<organism evidence="3 4">
    <name type="scientific">Microtetraspora glauca</name>
    <dbReference type="NCBI Taxonomy" id="1996"/>
    <lineage>
        <taxon>Bacteria</taxon>
        <taxon>Bacillati</taxon>
        <taxon>Actinomycetota</taxon>
        <taxon>Actinomycetes</taxon>
        <taxon>Streptosporangiales</taxon>
        <taxon>Streptosporangiaceae</taxon>
        <taxon>Microtetraspora</taxon>
    </lineage>
</organism>
<comment type="caution">
    <text evidence="3">The sequence shown here is derived from an EMBL/GenBank/DDBJ whole genome shotgun (WGS) entry which is preliminary data.</text>
</comment>
<feature type="signal peptide" evidence="2">
    <location>
        <begin position="1"/>
        <end position="17"/>
    </location>
</feature>
<evidence type="ECO:0000256" key="1">
    <source>
        <dbReference type="SAM" id="MobiDB-lite"/>
    </source>
</evidence>
<sequence length="292" mass="30615">MITRGPASLALAALALAALGGCGQEAEGASSPAAASSTRTTTPATPAAEPSRPTSTVYGFARADGPGTMIISPRRATRDKNRYRVEAIRSAEDVRVTFAPSLDYRRITVACDLKETEGKIAIDAKALGATRCAANDLDFTLSLGPVPVRVTYDPASGAAVQAQEFLYPPDDPRTAFGTIAPAGKGAVQFTPYAVKRVPSMGYSFTKKSGEPITLPYTGTMIFFRVGRSCGDNSVQPTSTDRDGIGMRQCSSTDLAGALGALKEMQVKVDYLAASGEVMEIHEVYPCQGDICG</sequence>
<dbReference type="RefSeq" id="WP_358131827.1">
    <property type="nucleotide sequence ID" value="NZ_JBFALK010000004.1"/>
</dbReference>
<gene>
    <name evidence="3" type="ORF">AB0I59_10090</name>
</gene>
<evidence type="ECO:0000313" key="3">
    <source>
        <dbReference type="EMBL" id="MEV0968973.1"/>
    </source>
</evidence>
<evidence type="ECO:0000313" key="4">
    <source>
        <dbReference type="Proteomes" id="UP001551675"/>
    </source>
</evidence>
<keyword evidence="4" id="KW-1185">Reference proteome</keyword>
<evidence type="ECO:0000256" key="2">
    <source>
        <dbReference type="SAM" id="SignalP"/>
    </source>
</evidence>